<evidence type="ECO:0000313" key="1">
    <source>
        <dbReference type="EMBL" id="KAL3107452.1"/>
    </source>
</evidence>
<accession>A0ABD2KWX3</accession>
<evidence type="ECO:0000313" key="2">
    <source>
        <dbReference type="Proteomes" id="UP001620626"/>
    </source>
</evidence>
<sequence length="92" mass="10131">MIAKPQNLFVAHQNYGKIFEEIGAPGEVREFIQKLAVQNKAMANVIQKCEQKDTELAQIYDNLMTSIDAINGGNGEGTVFDSETLENVLSSL</sequence>
<organism evidence="1 2">
    <name type="scientific">Heterodera trifolii</name>
    <dbReference type="NCBI Taxonomy" id="157864"/>
    <lineage>
        <taxon>Eukaryota</taxon>
        <taxon>Metazoa</taxon>
        <taxon>Ecdysozoa</taxon>
        <taxon>Nematoda</taxon>
        <taxon>Chromadorea</taxon>
        <taxon>Rhabditida</taxon>
        <taxon>Tylenchina</taxon>
        <taxon>Tylenchomorpha</taxon>
        <taxon>Tylenchoidea</taxon>
        <taxon>Heteroderidae</taxon>
        <taxon>Heteroderinae</taxon>
        <taxon>Heterodera</taxon>
    </lineage>
</organism>
<gene>
    <name evidence="1" type="ORF">niasHT_014169</name>
</gene>
<dbReference type="Proteomes" id="UP001620626">
    <property type="component" value="Unassembled WGS sequence"/>
</dbReference>
<proteinExistence type="predicted"/>
<dbReference type="EMBL" id="JBICBT010000616">
    <property type="protein sequence ID" value="KAL3107452.1"/>
    <property type="molecule type" value="Genomic_DNA"/>
</dbReference>
<comment type="caution">
    <text evidence="1">The sequence shown here is derived from an EMBL/GenBank/DDBJ whole genome shotgun (WGS) entry which is preliminary data.</text>
</comment>
<reference evidence="1 2" key="1">
    <citation type="submission" date="2024-10" db="EMBL/GenBank/DDBJ databases">
        <authorList>
            <person name="Kim D."/>
        </authorList>
    </citation>
    <scope>NUCLEOTIDE SEQUENCE [LARGE SCALE GENOMIC DNA]</scope>
    <source>
        <strain evidence="1">BH-2024</strain>
    </source>
</reference>
<dbReference type="AlphaFoldDB" id="A0ABD2KWX3"/>
<keyword evidence="2" id="KW-1185">Reference proteome</keyword>
<protein>
    <submittedName>
        <fullName evidence="1">Uncharacterized protein</fullName>
    </submittedName>
</protein>
<name>A0ABD2KWX3_9BILA</name>